<proteinExistence type="inferred from homology"/>
<keyword evidence="5 8" id="KW-0812">Transmembrane</keyword>
<feature type="transmembrane region" description="Helical" evidence="8">
    <location>
        <begin position="145"/>
        <end position="165"/>
    </location>
</feature>
<feature type="transmembrane region" description="Helical" evidence="8">
    <location>
        <begin position="394"/>
        <end position="420"/>
    </location>
</feature>
<dbReference type="PANTHER" id="PTHR30047:SF7">
    <property type="entry name" value="HIGH-AFFINITY CHOLINE TRANSPORT PROTEIN"/>
    <property type="match status" value="1"/>
</dbReference>
<comment type="caution">
    <text evidence="9">The sequence shown here is derived from an EMBL/GenBank/DDBJ whole genome shotgun (WGS) entry which is preliminary data.</text>
</comment>
<sequence>MAFWNWKLFESVNKPVFFISAFLIFSSVLAAAFFSRDAGALFGSLQSGVVARFGWLYVLSVAIFLVFIIGLAMSSFGEVRLGPDASRPDFSYLSWIAMLFSAGMGIGLMFFGVAEPISHYFAPPTIEGGTADAAREAMSITFFHWGLHAWAIYAVVGLSLAYFGYRKGLPLTIRSSLYPLLGERIYGPIGHAVDIMAVVSTLFGVATSLGVGVMQVNAGLNHLFGLPDNDLVHMLLIISITAAATISVVAGLDAGIKRLSEINMILAVCLLLFVLLAGPTLFLLQAFVQNLGGYFSSFVSRTFSLYAYEPNDWISDWTLFYWAWWIAWSPFVGMFIARISRGRTIREFVVSVLLVPSGFTFLWMTVFGNSAILFDMEGVVSLGQMVVDDMPVALFQFLEALPLSAIASFLGTGLAITFFITSSDSGSLVIDIITSGGDREPPVWQRVFWAVTEGVVAAILLLAGGLAALQAASLISALPFTLVILAICWGLYQALRDERARKVSHRVASSLPMESFGVSWKQRLRSILQFPKREQAEKFLADIARPALLEVMRELKSRGMEARVEEQKNIVRLIATNGADGSYPFDYAIYLRSYEVPGFAMSELKAKPDKVHRFYRAEVYQSEGGDPYDVISYSQDQLITDVITQYDRHRYYLHMVS</sequence>
<feature type="transmembrane region" description="Helical" evidence="8">
    <location>
        <begin position="264"/>
        <end position="288"/>
    </location>
</feature>
<evidence type="ECO:0000313" key="9">
    <source>
        <dbReference type="EMBL" id="GER04876.1"/>
    </source>
</evidence>
<dbReference type="InterPro" id="IPR018093">
    <property type="entry name" value="BCCT_CS"/>
</dbReference>
<evidence type="ECO:0000256" key="8">
    <source>
        <dbReference type="SAM" id="Phobius"/>
    </source>
</evidence>
<dbReference type="PANTHER" id="PTHR30047">
    <property type="entry name" value="HIGH-AFFINITY CHOLINE TRANSPORT PROTEIN-RELATED"/>
    <property type="match status" value="1"/>
</dbReference>
<comment type="similarity">
    <text evidence="2">Belongs to the BCCT transporter (TC 2.A.15) family.</text>
</comment>
<feature type="transmembrane region" description="Helical" evidence="8">
    <location>
        <begin position="185"/>
        <end position="211"/>
    </location>
</feature>
<accession>A0A5A7ND67</accession>
<keyword evidence="10" id="KW-1185">Reference proteome</keyword>
<keyword evidence="7 8" id="KW-0472">Membrane</keyword>
<feature type="transmembrane region" description="Helical" evidence="8">
    <location>
        <begin position="231"/>
        <end position="252"/>
    </location>
</feature>
<feature type="transmembrane region" description="Helical" evidence="8">
    <location>
        <begin position="319"/>
        <end position="337"/>
    </location>
</feature>
<gene>
    <name evidence="9" type="ORF">JCM17846_25580</name>
</gene>
<dbReference type="PROSITE" id="PS01303">
    <property type="entry name" value="BCCT"/>
    <property type="match status" value="1"/>
</dbReference>
<dbReference type="NCBIfam" id="TIGR00842">
    <property type="entry name" value="bcct"/>
    <property type="match status" value="1"/>
</dbReference>
<keyword evidence="3" id="KW-0813">Transport</keyword>
<feature type="transmembrane region" description="Helical" evidence="8">
    <location>
        <begin position="92"/>
        <end position="114"/>
    </location>
</feature>
<dbReference type="RefSeq" id="WP_042082862.1">
    <property type="nucleotide sequence ID" value="NZ_BKCN01000014.1"/>
</dbReference>
<dbReference type="Pfam" id="PF02028">
    <property type="entry name" value="BCCT"/>
    <property type="match status" value="1"/>
</dbReference>
<feature type="transmembrane region" description="Helical" evidence="8">
    <location>
        <begin position="54"/>
        <end position="72"/>
    </location>
</feature>
<dbReference type="GO" id="GO:0022857">
    <property type="term" value="F:transmembrane transporter activity"/>
    <property type="evidence" value="ECO:0007669"/>
    <property type="project" value="InterPro"/>
</dbReference>
<keyword evidence="6 8" id="KW-1133">Transmembrane helix</keyword>
<evidence type="ECO:0000256" key="7">
    <source>
        <dbReference type="ARBA" id="ARBA00023136"/>
    </source>
</evidence>
<evidence type="ECO:0000256" key="3">
    <source>
        <dbReference type="ARBA" id="ARBA00022448"/>
    </source>
</evidence>
<feature type="transmembrane region" description="Helical" evidence="8">
    <location>
        <begin position="474"/>
        <end position="492"/>
    </location>
</feature>
<dbReference type="NCBIfam" id="NF007399">
    <property type="entry name" value="PRK09928.1"/>
    <property type="match status" value="1"/>
</dbReference>
<comment type="subcellular location">
    <subcellularLocation>
        <location evidence="1">Cell membrane</location>
        <topology evidence="1">Multi-pass membrane protein</topology>
    </subcellularLocation>
</comment>
<evidence type="ECO:0000256" key="6">
    <source>
        <dbReference type="ARBA" id="ARBA00022989"/>
    </source>
</evidence>
<dbReference type="EMBL" id="BKCN01000014">
    <property type="protein sequence ID" value="GER04876.1"/>
    <property type="molecule type" value="Genomic_DNA"/>
</dbReference>
<evidence type="ECO:0000256" key="1">
    <source>
        <dbReference type="ARBA" id="ARBA00004651"/>
    </source>
</evidence>
<evidence type="ECO:0000256" key="4">
    <source>
        <dbReference type="ARBA" id="ARBA00022475"/>
    </source>
</evidence>
<evidence type="ECO:0000256" key="5">
    <source>
        <dbReference type="ARBA" id="ARBA00022692"/>
    </source>
</evidence>
<name>A0A5A7ND67_9PROT</name>
<feature type="transmembrane region" description="Helical" evidence="8">
    <location>
        <begin position="349"/>
        <end position="374"/>
    </location>
</feature>
<evidence type="ECO:0000313" key="10">
    <source>
        <dbReference type="Proteomes" id="UP000324996"/>
    </source>
</evidence>
<dbReference type="Proteomes" id="UP000324996">
    <property type="component" value="Unassembled WGS sequence"/>
</dbReference>
<dbReference type="GO" id="GO:0005886">
    <property type="term" value="C:plasma membrane"/>
    <property type="evidence" value="ECO:0007669"/>
    <property type="project" value="UniProtKB-SubCell"/>
</dbReference>
<dbReference type="AlphaFoldDB" id="A0A5A7ND67"/>
<protein>
    <submittedName>
        <fullName evidence="9">Choline transporter</fullName>
    </submittedName>
</protein>
<reference evidence="9 10" key="1">
    <citation type="submission" date="2019-09" db="EMBL/GenBank/DDBJ databases">
        <title>NBRP : Genome information of microbial organism related human and environment.</title>
        <authorList>
            <person name="Hattori M."/>
            <person name="Oshima K."/>
            <person name="Inaba H."/>
            <person name="Suda W."/>
            <person name="Sakamoto M."/>
            <person name="Iino T."/>
            <person name="Kitahara M."/>
            <person name="Oshida Y."/>
            <person name="Iida T."/>
            <person name="Kudo T."/>
            <person name="Itoh T."/>
            <person name="Ohkuma M."/>
        </authorList>
    </citation>
    <scope>NUCLEOTIDE SEQUENCE [LARGE SCALE GENOMIC DNA]</scope>
    <source>
        <strain evidence="9 10">Q-1</strain>
    </source>
</reference>
<dbReference type="InterPro" id="IPR000060">
    <property type="entry name" value="BCCT_transptr"/>
</dbReference>
<keyword evidence="4" id="KW-1003">Cell membrane</keyword>
<evidence type="ECO:0000256" key="2">
    <source>
        <dbReference type="ARBA" id="ARBA00005658"/>
    </source>
</evidence>
<organism evidence="9 10">
    <name type="scientific">Iodidimonas nitroreducens</name>
    <dbReference type="NCBI Taxonomy" id="1236968"/>
    <lineage>
        <taxon>Bacteria</taxon>
        <taxon>Pseudomonadati</taxon>
        <taxon>Pseudomonadota</taxon>
        <taxon>Alphaproteobacteria</taxon>
        <taxon>Iodidimonadales</taxon>
        <taxon>Iodidimonadaceae</taxon>
        <taxon>Iodidimonas</taxon>
    </lineage>
</organism>
<feature type="transmembrane region" description="Helical" evidence="8">
    <location>
        <begin position="447"/>
        <end position="468"/>
    </location>
</feature>